<proteinExistence type="inferred from homology"/>
<dbReference type="PANTHER" id="PTHR47505">
    <property type="entry name" value="DNA UTILIZATION PROTEIN YHGH"/>
    <property type="match status" value="1"/>
</dbReference>
<accession>D4YNI6</accession>
<sequence length="233" mass="25050">MLSEFVDLLIPRVCAGCGCETVSLCSACVRSLDTEPVATMPRYGTVKAYGAGSYEGVLRNVIVNYKEHDRRDLAPVLGLMLARAIASALAEAPVSSAPVLLVPVPARATSARKRGGNHVETLARNAAEHFIRDGFPMRVAPVLAVRGRGDQVGSGAHGRRRNVRGTHRISHPEVVSKWPRDIRVIVVDDIVTTGATVAESARVLRESHIDIVAVASIGITGSENRNCEENREE</sequence>
<organism evidence="2 3">
    <name type="scientific">Brevibacterium mcbrellneri ATCC 49030</name>
    <dbReference type="NCBI Taxonomy" id="585530"/>
    <lineage>
        <taxon>Bacteria</taxon>
        <taxon>Bacillati</taxon>
        <taxon>Actinomycetota</taxon>
        <taxon>Actinomycetes</taxon>
        <taxon>Micrococcales</taxon>
        <taxon>Brevibacteriaceae</taxon>
        <taxon>Brevibacterium</taxon>
    </lineage>
</organism>
<dbReference type="Gene3D" id="3.40.50.2020">
    <property type="match status" value="1"/>
</dbReference>
<dbReference type="STRING" id="585530.HMPREF0183_1496"/>
<reference evidence="2 3" key="1">
    <citation type="submission" date="2010-04" db="EMBL/GenBank/DDBJ databases">
        <authorList>
            <person name="Qin X."/>
            <person name="Bachman B."/>
            <person name="Battles P."/>
            <person name="Bell A."/>
            <person name="Bess C."/>
            <person name="Bickham C."/>
            <person name="Chaboub L."/>
            <person name="Chen D."/>
            <person name="Coyle M."/>
            <person name="Deiros D.R."/>
            <person name="Dinh H."/>
            <person name="Forbes L."/>
            <person name="Fowler G."/>
            <person name="Francisco L."/>
            <person name="Fu Q."/>
            <person name="Gubbala S."/>
            <person name="Hale W."/>
            <person name="Han Y."/>
            <person name="Hemphill L."/>
            <person name="Highlander S.K."/>
            <person name="Hirani K."/>
            <person name="Hogues M."/>
            <person name="Jackson L."/>
            <person name="Jakkamsetti A."/>
            <person name="Javaid M."/>
            <person name="Jiang H."/>
            <person name="Korchina V."/>
            <person name="Kovar C."/>
            <person name="Lara F."/>
            <person name="Lee S."/>
            <person name="Mata R."/>
            <person name="Mathew T."/>
            <person name="Moen C."/>
            <person name="Morales K."/>
            <person name="Munidasa M."/>
            <person name="Nazareth L."/>
            <person name="Ngo R."/>
            <person name="Nguyen L."/>
            <person name="Okwuonu G."/>
            <person name="Ongeri F."/>
            <person name="Patil S."/>
            <person name="Petrosino J."/>
            <person name="Pham C."/>
            <person name="Pham P."/>
            <person name="Pu L.-L."/>
            <person name="Puazo M."/>
            <person name="Raj R."/>
            <person name="Reid J."/>
            <person name="Rouhana J."/>
            <person name="Saada N."/>
            <person name="Shang Y."/>
            <person name="Simmons D."/>
            <person name="Thornton R."/>
            <person name="Warren J."/>
            <person name="Weissenberger G."/>
            <person name="Zhang J."/>
            <person name="Zhang L."/>
            <person name="Zhou C."/>
            <person name="Zhu D."/>
            <person name="Muzny D."/>
            <person name="Worley K."/>
            <person name="Gibbs R."/>
        </authorList>
    </citation>
    <scope>NUCLEOTIDE SEQUENCE [LARGE SCALE GENOMIC DNA]</scope>
    <source>
        <strain evidence="2 3">ATCC 49030</strain>
    </source>
</reference>
<evidence type="ECO:0000256" key="1">
    <source>
        <dbReference type="ARBA" id="ARBA00008007"/>
    </source>
</evidence>
<dbReference type="EMBL" id="ADNU01000043">
    <property type="protein sequence ID" value="EFG47232.1"/>
    <property type="molecule type" value="Genomic_DNA"/>
</dbReference>
<dbReference type="InterPro" id="IPR029057">
    <property type="entry name" value="PRTase-like"/>
</dbReference>
<dbReference type="AlphaFoldDB" id="D4YNI6"/>
<keyword evidence="3" id="KW-1185">Reference proteome</keyword>
<name>D4YNI6_9MICO</name>
<dbReference type="CDD" id="cd06223">
    <property type="entry name" value="PRTases_typeI"/>
    <property type="match status" value="1"/>
</dbReference>
<evidence type="ECO:0000313" key="2">
    <source>
        <dbReference type="EMBL" id="EFG47232.1"/>
    </source>
</evidence>
<dbReference type="InterPro" id="IPR051910">
    <property type="entry name" value="ComF/GntX_DNA_util-trans"/>
</dbReference>
<gene>
    <name evidence="2" type="ORF">HMPREF0183_1496</name>
</gene>
<comment type="caution">
    <text evidence="2">The sequence shown here is derived from an EMBL/GenBank/DDBJ whole genome shotgun (WGS) entry which is preliminary data.</text>
</comment>
<comment type="similarity">
    <text evidence="1">Belongs to the ComF/GntX family.</text>
</comment>
<dbReference type="SUPFAM" id="SSF53271">
    <property type="entry name" value="PRTase-like"/>
    <property type="match status" value="1"/>
</dbReference>
<evidence type="ECO:0000313" key="3">
    <source>
        <dbReference type="Proteomes" id="UP000005714"/>
    </source>
</evidence>
<keyword evidence="2" id="KW-0808">Transferase</keyword>
<dbReference type="GO" id="GO:0016740">
    <property type="term" value="F:transferase activity"/>
    <property type="evidence" value="ECO:0007669"/>
    <property type="project" value="UniProtKB-KW"/>
</dbReference>
<dbReference type="InterPro" id="IPR000836">
    <property type="entry name" value="PRTase_dom"/>
</dbReference>
<dbReference type="eggNOG" id="COG1040">
    <property type="taxonomic scope" value="Bacteria"/>
</dbReference>
<dbReference type="PANTHER" id="PTHR47505:SF1">
    <property type="entry name" value="DNA UTILIZATION PROTEIN YHGH"/>
    <property type="match status" value="1"/>
</dbReference>
<dbReference type="Proteomes" id="UP000005714">
    <property type="component" value="Unassembled WGS sequence"/>
</dbReference>
<protein>
    <submittedName>
        <fullName evidence="2">Phosphoribosyl transferase domain protein</fullName>
    </submittedName>
</protein>